<dbReference type="InterPro" id="IPR013749">
    <property type="entry name" value="PM/HMP-P_kinase-1"/>
</dbReference>
<dbReference type="SUPFAM" id="SSF53613">
    <property type="entry name" value="Ribokinase-like"/>
    <property type="match status" value="1"/>
</dbReference>
<dbReference type="GO" id="GO:0009229">
    <property type="term" value="P:thiamine diphosphate biosynthetic process"/>
    <property type="evidence" value="ECO:0007669"/>
    <property type="project" value="UniProtKB-UniPathway"/>
</dbReference>
<keyword evidence="4" id="KW-0418">Kinase</keyword>
<evidence type="ECO:0000259" key="3">
    <source>
        <dbReference type="Pfam" id="PF08543"/>
    </source>
</evidence>
<dbReference type="Gene3D" id="3.40.1190.20">
    <property type="match status" value="1"/>
</dbReference>
<dbReference type="EC" id="2.7.1.49" evidence="2"/>
<gene>
    <name evidence="4" type="ORF">GSF12_09705</name>
</gene>
<sequence length="288" mass="30054">MSTPATLAPILLPSMTLRPTVLCFSGLDPSGGAGLQADIESIGQAGSHAAIACTAVTVQSSQQVFGFEACASELVRAQALAVLNDLPVKAIKSGMLGTTDNIAMLAQLFTDGSIATGTPYVLDPVLVANSGGALGDKDTLVAAFAQLTPFATLMTPNSIELRDLTGIDNLHAAAKDLCQQGAKAVLVKTSHDSQAAGIEQYLYVNDNQTCRLAYQAILPRLAGEYHGSGCSLASYIAGRLALGDKLVTAVQCADIWTQHVLKVADIVHPHGQRIPKRFHYNSILGQAS</sequence>
<feature type="domain" description="Pyridoxamine kinase/Phosphomethylpyrimidine kinase" evidence="3">
    <location>
        <begin position="28"/>
        <end position="262"/>
    </location>
</feature>
<dbReference type="InterPro" id="IPR004399">
    <property type="entry name" value="HMP/HMP-P_kinase_dom"/>
</dbReference>
<dbReference type="UniPathway" id="UPA00060">
    <property type="reaction ID" value="UER00138"/>
</dbReference>
<dbReference type="CDD" id="cd01169">
    <property type="entry name" value="HMPP_kinase"/>
    <property type="match status" value="1"/>
</dbReference>
<accession>A0A6P1KJI3</accession>
<dbReference type="GO" id="GO:0009228">
    <property type="term" value="P:thiamine biosynthetic process"/>
    <property type="evidence" value="ECO:0007669"/>
    <property type="project" value="InterPro"/>
</dbReference>
<evidence type="ECO:0000313" key="4">
    <source>
        <dbReference type="EMBL" id="QHG10127.1"/>
    </source>
</evidence>
<evidence type="ECO:0000256" key="2">
    <source>
        <dbReference type="ARBA" id="ARBA00012135"/>
    </source>
</evidence>
<dbReference type="Pfam" id="PF08543">
    <property type="entry name" value="Phos_pyr_kin"/>
    <property type="match status" value="1"/>
</dbReference>
<dbReference type="PANTHER" id="PTHR20858">
    <property type="entry name" value="PHOSPHOMETHYLPYRIMIDINE KINASE"/>
    <property type="match status" value="1"/>
</dbReference>
<dbReference type="GO" id="GO:0008902">
    <property type="term" value="F:hydroxymethylpyrimidine kinase activity"/>
    <property type="evidence" value="ECO:0007669"/>
    <property type="project" value="UniProtKB-EC"/>
</dbReference>
<dbReference type="PANTHER" id="PTHR20858:SF17">
    <property type="entry name" value="HYDROXYMETHYLPYRIMIDINE_PHOSPHOMETHYLPYRIMIDINE KINASE THI20-RELATED"/>
    <property type="match status" value="1"/>
</dbReference>
<dbReference type="EMBL" id="CP047226">
    <property type="protein sequence ID" value="QHG10127.1"/>
    <property type="molecule type" value="Genomic_DNA"/>
</dbReference>
<dbReference type="GO" id="GO:0005829">
    <property type="term" value="C:cytosol"/>
    <property type="evidence" value="ECO:0007669"/>
    <property type="project" value="TreeGrafter"/>
</dbReference>
<organism evidence="4">
    <name type="scientific">Faucicola osloensis</name>
    <name type="common">Moraxella osloensis</name>
    <dbReference type="NCBI Taxonomy" id="34062"/>
    <lineage>
        <taxon>Bacteria</taxon>
        <taxon>Pseudomonadati</taxon>
        <taxon>Pseudomonadota</taxon>
        <taxon>Gammaproteobacteria</taxon>
        <taxon>Moraxellales</taxon>
        <taxon>Moraxellaceae</taxon>
        <taxon>Faucicola</taxon>
    </lineage>
</organism>
<dbReference type="GO" id="GO:0008972">
    <property type="term" value="F:phosphomethylpyrimidine kinase activity"/>
    <property type="evidence" value="ECO:0007669"/>
    <property type="project" value="InterPro"/>
</dbReference>
<keyword evidence="4" id="KW-0808">Transferase</keyword>
<comment type="pathway">
    <text evidence="1">Cofactor biosynthesis; thiamine diphosphate biosynthesis.</text>
</comment>
<reference evidence="4" key="1">
    <citation type="journal article" date="2020" name="Microbiol. Resour. Announc.">
        <title>Complete Genome Sequence of Moraxella osloensis Strain YV1, Isolated from an Australian Wastewater Treatment Plant.</title>
        <authorList>
            <person name="Batinovic S."/>
            <person name="Rice D.T.F."/>
            <person name="Seviour R.J."/>
            <person name="Petrovski S."/>
        </authorList>
    </citation>
    <scope>NUCLEOTIDE SEQUENCE</scope>
    <source>
        <strain evidence="4">YV1</strain>
    </source>
</reference>
<evidence type="ECO:0000256" key="1">
    <source>
        <dbReference type="ARBA" id="ARBA00004948"/>
    </source>
</evidence>
<proteinExistence type="predicted"/>
<dbReference type="InterPro" id="IPR029056">
    <property type="entry name" value="Ribokinase-like"/>
</dbReference>
<dbReference type="AlphaFoldDB" id="A0A6P1KJI3"/>
<protein>
    <recommendedName>
        <fullName evidence="2">hydroxymethylpyrimidine kinase</fullName>
        <ecNumber evidence="2">2.7.1.49</ecNumber>
    </recommendedName>
</protein>
<name>A0A6P1KJI3_FAUOS</name>